<evidence type="ECO:0000256" key="1">
    <source>
        <dbReference type="ARBA" id="ARBA00022737"/>
    </source>
</evidence>
<keyword evidence="5" id="KW-1185">Reference proteome</keyword>
<evidence type="ECO:0000313" key="5">
    <source>
        <dbReference type="Proteomes" id="UP000664132"/>
    </source>
</evidence>
<dbReference type="InterPro" id="IPR002110">
    <property type="entry name" value="Ankyrin_rpt"/>
</dbReference>
<reference evidence="4" key="1">
    <citation type="submission" date="2021-02" db="EMBL/GenBank/DDBJ databases">
        <title>Genome sequence Cadophora malorum strain M34.</title>
        <authorList>
            <person name="Stefanovic E."/>
            <person name="Vu D."/>
            <person name="Scully C."/>
            <person name="Dijksterhuis J."/>
            <person name="Roader J."/>
            <person name="Houbraken J."/>
        </authorList>
    </citation>
    <scope>NUCLEOTIDE SEQUENCE</scope>
    <source>
        <strain evidence="4">M34</strain>
    </source>
</reference>
<dbReference type="AlphaFoldDB" id="A0A8H7T0W0"/>
<dbReference type="EMBL" id="JAFJYH010000509">
    <property type="protein sequence ID" value="KAG4411187.1"/>
    <property type="molecule type" value="Genomic_DNA"/>
</dbReference>
<dbReference type="SUPFAM" id="SSF48403">
    <property type="entry name" value="Ankyrin repeat"/>
    <property type="match status" value="1"/>
</dbReference>
<dbReference type="Gene3D" id="1.25.40.20">
    <property type="entry name" value="Ankyrin repeat-containing domain"/>
    <property type="match status" value="2"/>
</dbReference>
<name>A0A8H7T0W0_9HELO</name>
<keyword evidence="2 3" id="KW-0040">ANK repeat</keyword>
<dbReference type="OrthoDB" id="4772757at2759"/>
<dbReference type="InterPro" id="IPR051631">
    <property type="entry name" value="Ankyrin-KH/SAM_domain"/>
</dbReference>
<feature type="repeat" description="ANK" evidence="3">
    <location>
        <begin position="231"/>
        <end position="256"/>
    </location>
</feature>
<gene>
    <name evidence="4" type="ORF">IFR04_015678</name>
</gene>
<organism evidence="4 5">
    <name type="scientific">Cadophora malorum</name>
    <dbReference type="NCBI Taxonomy" id="108018"/>
    <lineage>
        <taxon>Eukaryota</taxon>
        <taxon>Fungi</taxon>
        <taxon>Dikarya</taxon>
        <taxon>Ascomycota</taxon>
        <taxon>Pezizomycotina</taxon>
        <taxon>Leotiomycetes</taxon>
        <taxon>Helotiales</taxon>
        <taxon>Ploettnerulaceae</taxon>
        <taxon>Cadophora</taxon>
    </lineage>
</organism>
<accession>A0A8H7T0W0</accession>
<sequence length="414" mass="45803">MICTMAGNVRCRLKELPLDIFKTLLDNVINIIGVADGAKLRLICKLFDREIPGALYRCPDFRISNADWSPARPRVAEEYVLYRTLADGKRRHNLSARLHRVLEELLPEEDCFGPGYQDALRSLVTTAVHQGYGDRHIVELMDSRKSPTILDSTFRRDCLRAAAVLGVTNQFDAVVKDAASSEDQRYWSDRSATTAFDNGPLVYAAIGGQYQLIARILDAREAASRVNDSSEHESPLRLASAGGHRDIVKLLLDHGAMVTDYIQRFSSLSSAASHGHWEIVQDLLAAGSIPVHNQGFSPLMAAVRNGQVRAAEVLLDSGMELWYKDLALVTAAEKGYDTLVRLLVRRGANINFDRDSGTSPIMRAMKYGQPQLVRTLLGLGAKPHGPFLVSEHSGVLENWKYPRVERSGAKLPSA</sequence>
<proteinExistence type="predicted"/>
<evidence type="ECO:0008006" key="6">
    <source>
        <dbReference type="Google" id="ProtNLM"/>
    </source>
</evidence>
<dbReference type="PROSITE" id="PS50297">
    <property type="entry name" value="ANK_REP_REGION"/>
    <property type="match status" value="2"/>
</dbReference>
<evidence type="ECO:0000256" key="2">
    <source>
        <dbReference type="ARBA" id="ARBA00023043"/>
    </source>
</evidence>
<dbReference type="PROSITE" id="PS50088">
    <property type="entry name" value="ANK_REPEAT"/>
    <property type="match status" value="3"/>
</dbReference>
<feature type="repeat" description="ANK" evidence="3">
    <location>
        <begin position="294"/>
        <end position="326"/>
    </location>
</feature>
<dbReference type="Pfam" id="PF12796">
    <property type="entry name" value="Ank_2"/>
    <property type="match status" value="3"/>
</dbReference>
<feature type="repeat" description="ANK" evidence="3">
    <location>
        <begin position="323"/>
        <end position="355"/>
    </location>
</feature>
<dbReference type="PANTHER" id="PTHR23206">
    <property type="entry name" value="MASK PROTEIN"/>
    <property type="match status" value="1"/>
</dbReference>
<evidence type="ECO:0000313" key="4">
    <source>
        <dbReference type="EMBL" id="KAG4411187.1"/>
    </source>
</evidence>
<protein>
    <recommendedName>
        <fullName evidence="6">Ankyrin</fullName>
    </recommendedName>
</protein>
<dbReference type="Proteomes" id="UP000664132">
    <property type="component" value="Unassembled WGS sequence"/>
</dbReference>
<keyword evidence="1" id="KW-0677">Repeat</keyword>
<evidence type="ECO:0000256" key="3">
    <source>
        <dbReference type="PROSITE-ProRule" id="PRU00023"/>
    </source>
</evidence>
<comment type="caution">
    <text evidence="4">The sequence shown here is derived from an EMBL/GenBank/DDBJ whole genome shotgun (WGS) entry which is preliminary data.</text>
</comment>
<dbReference type="PANTHER" id="PTHR23206:SF8">
    <property type="entry name" value="ANKYRIN REPEAT AND KH DOMAIN-CONTAINING 1"/>
    <property type="match status" value="1"/>
</dbReference>
<dbReference type="InterPro" id="IPR036770">
    <property type="entry name" value="Ankyrin_rpt-contain_sf"/>
</dbReference>
<dbReference type="SMART" id="SM00248">
    <property type="entry name" value="ANK"/>
    <property type="match status" value="6"/>
</dbReference>